<organism evidence="2 3">
    <name type="scientific">Butyricimonas faecalis</name>
    <dbReference type="NCBI Taxonomy" id="2093856"/>
    <lineage>
        <taxon>Bacteria</taxon>
        <taxon>Pseudomonadati</taxon>
        <taxon>Bacteroidota</taxon>
        <taxon>Bacteroidia</taxon>
        <taxon>Bacteroidales</taxon>
        <taxon>Odoribacteraceae</taxon>
        <taxon>Butyricimonas</taxon>
    </lineage>
</organism>
<dbReference type="RefSeq" id="WP_106625192.1">
    <property type="nucleotide sequence ID" value="NZ_CP032819.1"/>
</dbReference>
<dbReference type="InterPro" id="IPR036781">
    <property type="entry name" value="Smr_assoc-like_sf"/>
</dbReference>
<evidence type="ECO:0000259" key="1">
    <source>
        <dbReference type="PROSITE" id="PS50828"/>
    </source>
</evidence>
<protein>
    <submittedName>
        <fullName evidence="2">DUF2027 domain-containing protein</fullName>
    </submittedName>
</protein>
<dbReference type="EMBL" id="CP032819">
    <property type="protein sequence ID" value="AZS31667.1"/>
    <property type="molecule type" value="Genomic_DNA"/>
</dbReference>
<keyword evidence="3" id="KW-1185">Reference proteome</keyword>
<dbReference type="Gene3D" id="2.60.40.1600">
    <property type="entry name" value="Smr-associated-like"/>
    <property type="match status" value="1"/>
</dbReference>
<dbReference type="AlphaFoldDB" id="A0A3S9VYQ3"/>
<evidence type="ECO:0000313" key="2">
    <source>
        <dbReference type="EMBL" id="AZS31667.1"/>
    </source>
</evidence>
<dbReference type="SUPFAM" id="SSF158949">
    <property type="entry name" value="Smr-associated domain-like"/>
    <property type="match status" value="1"/>
</dbReference>
<feature type="domain" description="Smr" evidence="1">
    <location>
        <begin position="269"/>
        <end position="333"/>
    </location>
</feature>
<dbReference type="Gene3D" id="3.30.1370.110">
    <property type="match status" value="1"/>
</dbReference>
<dbReference type="InterPro" id="IPR002625">
    <property type="entry name" value="Smr_dom"/>
</dbReference>
<accession>A0A3S9VYQ3</accession>
<evidence type="ECO:0000313" key="3">
    <source>
        <dbReference type="Proteomes" id="UP000270673"/>
    </source>
</evidence>
<dbReference type="OrthoDB" id="1524810at2"/>
<name>A0A3S9VYQ3_9BACT</name>
<dbReference type="Proteomes" id="UP000270673">
    <property type="component" value="Chromosome"/>
</dbReference>
<proteinExistence type="predicted"/>
<dbReference type="KEGG" id="buy:D8S85_20335"/>
<dbReference type="InterPro" id="IPR036063">
    <property type="entry name" value="Smr_dom_sf"/>
</dbReference>
<reference evidence="2 3" key="1">
    <citation type="submission" date="2018-10" db="EMBL/GenBank/DDBJ databases">
        <title>Butyricimonas faecalis sp. nov., isolated from human faeces and emended description of the genus Butyricimonas.</title>
        <authorList>
            <person name="Le Roy T."/>
            <person name="Van der Smissen P."/>
            <person name="Paquot A."/>
            <person name="Delzenne N."/>
            <person name="Muccioli G."/>
            <person name="Collet J.-F."/>
            <person name="Cani P.D."/>
        </authorList>
    </citation>
    <scope>NUCLEOTIDE SEQUENCE [LARGE SCALE GENOMIC DNA]</scope>
    <source>
        <strain evidence="2 3">H184</strain>
    </source>
</reference>
<dbReference type="InterPro" id="IPR018598">
    <property type="entry name" value="DUF2027"/>
</dbReference>
<dbReference type="Pfam" id="PF01713">
    <property type="entry name" value="Smr"/>
    <property type="match status" value="1"/>
</dbReference>
<dbReference type="PROSITE" id="PS50828">
    <property type="entry name" value="SMR"/>
    <property type="match status" value="1"/>
</dbReference>
<sequence length="333" mass="37697">MNIRIGDIVRFISDKLEGKVTGIIDNNTVNVYCDEYGFEIPASVNNLVVIHSDSNTTKTDSATPASGQKNVTMESADTLYIAFVPENFNNLTGSRFDIYFVNDTAQTSLYSISFHDGEKYTGITAGNCNPNTTYLIGNYSLKEIDAIKAIHVQSVFYQKGVHVLKNAIDTQIKVTPVNLCKAGAYKHTRWFNATSLLRPLDKESIAKEEGLETIPEQFLQKTPHKAEDTPHKETPKQTNNNIIEIDLHIDKLLDDTTGMGNKDMLDYQMDVFHKTLEQYKLRRGQKIVFIHGKGDGVLRQRILWELQTKYKRFNHQDASFKQYGYGATIVTIK</sequence>
<gene>
    <name evidence="2" type="ORF">D8S85_20335</name>
</gene>
<dbReference type="Pfam" id="PF09640">
    <property type="entry name" value="DUF2027"/>
    <property type="match status" value="1"/>
</dbReference>